<dbReference type="Proteomes" id="UP000314294">
    <property type="component" value="Unassembled WGS sequence"/>
</dbReference>
<evidence type="ECO:0000313" key="3">
    <source>
        <dbReference type="Proteomes" id="UP000314294"/>
    </source>
</evidence>
<dbReference type="EMBL" id="SRLO01000249">
    <property type="protein sequence ID" value="TNN64649.1"/>
    <property type="molecule type" value="Genomic_DNA"/>
</dbReference>
<evidence type="ECO:0000256" key="1">
    <source>
        <dbReference type="SAM" id="MobiDB-lite"/>
    </source>
</evidence>
<organism evidence="2 3">
    <name type="scientific">Liparis tanakae</name>
    <name type="common">Tanaka's snailfish</name>
    <dbReference type="NCBI Taxonomy" id="230148"/>
    <lineage>
        <taxon>Eukaryota</taxon>
        <taxon>Metazoa</taxon>
        <taxon>Chordata</taxon>
        <taxon>Craniata</taxon>
        <taxon>Vertebrata</taxon>
        <taxon>Euteleostomi</taxon>
        <taxon>Actinopterygii</taxon>
        <taxon>Neopterygii</taxon>
        <taxon>Teleostei</taxon>
        <taxon>Neoteleostei</taxon>
        <taxon>Acanthomorphata</taxon>
        <taxon>Eupercaria</taxon>
        <taxon>Perciformes</taxon>
        <taxon>Cottioidei</taxon>
        <taxon>Cottales</taxon>
        <taxon>Liparidae</taxon>
        <taxon>Liparis</taxon>
    </lineage>
</organism>
<dbReference type="AlphaFoldDB" id="A0A4Z2HFM5"/>
<sequence>MKLKPRVGRQRPLLAADSPGFRPCSMLLFPAPSRPSTRTWRLPRSSSSCRGRARETVTKCRGDARKEIKHMFIQHCVGVIRSVKRRRGYGRMAGSPKGESAAITKAAPGNPNWDPEGSVLTSGPAAHGQKKKKKKKERINGGVIQLPCSLSLSEAMERDYKASWYNGAAGRHRLHHPLNTDRDEAVAVAAAAAAAPPGPQPVERETR</sequence>
<gene>
    <name evidence="2" type="ORF">EYF80_025158</name>
</gene>
<feature type="compositionally biased region" description="Basic residues" evidence="1">
    <location>
        <begin position="128"/>
        <end position="137"/>
    </location>
</feature>
<evidence type="ECO:0000313" key="2">
    <source>
        <dbReference type="EMBL" id="TNN64649.1"/>
    </source>
</evidence>
<protein>
    <submittedName>
        <fullName evidence="2">Uncharacterized protein</fullName>
    </submittedName>
</protein>
<proteinExistence type="predicted"/>
<accession>A0A4Z2HFM5</accession>
<feature type="region of interest" description="Disordered" evidence="1">
    <location>
        <begin position="108"/>
        <end position="138"/>
    </location>
</feature>
<reference evidence="2 3" key="1">
    <citation type="submission" date="2019-03" db="EMBL/GenBank/DDBJ databases">
        <title>First draft genome of Liparis tanakae, snailfish: a comprehensive survey of snailfish specific genes.</title>
        <authorList>
            <person name="Kim W."/>
            <person name="Song I."/>
            <person name="Jeong J.-H."/>
            <person name="Kim D."/>
            <person name="Kim S."/>
            <person name="Ryu S."/>
            <person name="Song J.Y."/>
            <person name="Lee S.K."/>
        </authorList>
    </citation>
    <scope>NUCLEOTIDE SEQUENCE [LARGE SCALE GENOMIC DNA]</scope>
    <source>
        <tissue evidence="2">Muscle</tissue>
    </source>
</reference>
<name>A0A4Z2HFM5_9TELE</name>
<comment type="caution">
    <text evidence="2">The sequence shown here is derived from an EMBL/GenBank/DDBJ whole genome shotgun (WGS) entry which is preliminary data.</text>
</comment>
<keyword evidence="3" id="KW-1185">Reference proteome</keyword>